<dbReference type="GO" id="GO:0032993">
    <property type="term" value="C:protein-DNA complex"/>
    <property type="evidence" value="ECO:0007669"/>
    <property type="project" value="TreeGrafter"/>
</dbReference>
<dbReference type="OMA" id="RIPWYLA"/>
<dbReference type="PATRIC" id="fig|2746.7.peg.4341"/>
<comment type="caution">
    <text evidence="5">The sequence shown here is derived from an EMBL/GenBank/DDBJ whole genome shotgun (WGS) entry which is preliminary data.</text>
</comment>
<dbReference type="Gene3D" id="1.10.10.10">
    <property type="entry name" value="Winged helix-like DNA-binding domain superfamily/Winged helix DNA-binding domain"/>
    <property type="match status" value="1"/>
</dbReference>
<dbReference type="PRINTS" id="PR00039">
    <property type="entry name" value="HTHLYSR"/>
</dbReference>
<evidence type="ECO:0000313" key="5">
    <source>
        <dbReference type="EMBL" id="OBX35149.1"/>
    </source>
</evidence>
<evidence type="ECO:0000256" key="4">
    <source>
        <dbReference type="ARBA" id="ARBA00023163"/>
    </source>
</evidence>
<dbReference type="SUPFAM" id="SSF46785">
    <property type="entry name" value="Winged helix' DNA-binding domain"/>
    <property type="match status" value="1"/>
</dbReference>
<dbReference type="InterPro" id="IPR036388">
    <property type="entry name" value="WH-like_DNA-bd_sf"/>
</dbReference>
<dbReference type="PROSITE" id="PS50931">
    <property type="entry name" value="HTH_LYSR"/>
    <property type="match status" value="1"/>
</dbReference>
<reference evidence="5 6" key="1">
    <citation type="submission" date="2016-06" db="EMBL/GenBank/DDBJ databases">
        <title>Genome sequence of halotolerant plant growth promoting strain of Halomonas elongata HEK1 isolated from salterns of Rann of Kutch, Gujarat, India.</title>
        <authorList>
            <person name="Gaba S."/>
            <person name="Singh R.N."/>
            <person name="Abrol S."/>
            <person name="Kaushik R."/>
            <person name="Saxena A.K."/>
        </authorList>
    </citation>
    <scope>NUCLEOTIDE SEQUENCE [LARGE SCALE GENOMIC DNA]</scope>
    <source>
        <strain evidence="5 6">HEK1</strain>
    </source>
</reference>
<evidence type="ECO:0000256" key="1">
    <source>
        <dbReference type="ARBA" id="ARBA00009437"/>
    </source>
</evidence>
<dbReference type="EMBL" id="MAJD01000002">
    <property type="protein sequence ID" value="OBX35149.1"/>
    <property type="molecule type" value="Genomic_DNA"/>
</dbReference>
<evidence type="ECO:0000313" key="6">
    <source>
        <dbReference type="Proteomes" id="UP000092504"/>
    </source>
</evidence>
<evidence type="ECO:0000256" key="2">
    <source>
        <dbReference type="ARBA" id="ARBA00023015"/>
    </source>
</evidence>
<dbReference type="PANTHER" id="PTHR30346">
    <property type="entry name" value="TRANSCRIPTIONAL DUAL REGULATOR HCAR-RELATED"/>
    <property type="match status" value="1"/>
</dbReference>
<dbReference type="Gene3D" id="3.40.190.10">
    <property type="entry name" value="Periplasmic binding protein-like II"/>
    <property type="match status" value="2"/>
</dbReference>
<dbReference type="GO" id="GO:0003677">
    <property type="term" value="F:DNA binding"/>
    <property type="evidence" value="ECO:0007669"/>
    <property type="project" value="UniProtKB-KW"/>
</dbReference>
<dbReference type="GeneID" id="91008315"/>
<sequence>MLDIKFYVLIDAIATHGTVHEAAAAIGVTQPAATHRIREMERRLGVSLFLREGRRLVLTASGERLVAAARDVLPKLRNAEIEAWQLARHGEPPIRLGIGPYDTLSRIVPHLYDHQYGDIDLVSLPMPEMTGALLARRVDMIPMIEVPVQRGLDYRELFEEPLMAVMPPSHPYADSDAVPPEVFDRERHFTYSVAPEAGHEFEHFFQPAGIYPSHMVQVESVNLILDLVAAGKGVSILSRWAVRDAARSGRVVMRPLAGELPRIPWYLAFADEPRVAEVAIPLALLLREQYRQTT</sequence>
<evidence type="ECO:0000256" key="3">
    <source>
        <dbReference type="ARBA" id="ARBA00023125"/>
    </source>
</evidence>
<dbReference type="Proteomes" id="UP000092504">
    <property type="component" value="Unassembled WGS sequence"/>
</dbReference>
<dbReference type="Pfam" id="PF03466">
    <property type="entry name" value="LysR_substrate"/>
    <property type="match status" value="1"/>
</dbReference>
<dbReference type="Pfam" id="PF00126">
    <property type="entry name" value="HTH_1"/>
    <property type="match status" value="1"/>
</dbReference>
<dbReference type="InterPro" id="IPR036390">
    <property type="entry name" value="WH_DNA-bd_sf"/>
</dbReference>
<dbReference type="InterPro" id="IPR000847">
    <property type="entry name" value="LysR_HTH_N"/>
</dbReference>
<dbReference type="PANTHER" id="PTHR30346:SF28">
    <property type="entry name" value="HTH-TYPE TRANSCRIPTIONAL REGULATOR CYNR"/>
    <property type="match status" value="1"/>
</dbReference>
<organism evidence="5 6">
    <name type="scientific">Halomonas elongata</name>
    <dbReference type="NCBI Taxonomy" id="2746"/>
    <lineage>
        <taxon>Bacteria</taxon>
        <taxon>Pseudomonadati</taxon>
        <taxon>Pseudomonadota</taxon>
        <taxon>Gammaproteobacteria</taxon>
        <taxon>Oceanospirillales</taxon>
        <taxon>Halomonadaceae</taxon>
        <taxon>Halomonas</taxon>
    </lineage>
</organism>
<dbReference type="RefSeq" id="WP_013330880.1">
    <property type="nucleotide sequence ID" value="NZ_CP087224.1"/>
</dbReference>
<dbReference type="CDD" id="cd05466">
    <property type="entry name" value="PBP2_LTTR_substrate"/>
    <property type="match status" value="1"/>
</dbReference>
<name>A0A1B8NYS6_HALEL</name>
<comment type="similarity">
    <text evidence="1">Belongs to the LysR transcriptional regulatory family.</text>
</comment>
<dbReference type="GO" id="GO:0003700">
    <property type="term" value="F:DNA-binding transcription factor activity"/>
    <property type="evidence" value="ECO:0007669"/>
    <property type="project" value="InterPro"/>
</dbReference>
<keyword evidence="3" id="KW-0238">DNA-binding</keyword>
<gene>
    <name evidence="5" type="primary">hcaR_3</name>
    <name evidence="5" type="ORF">A8U91_04220</name>
</gene>
<dbReference type="InterPro" id="IPR005119">
    <property type="entry name" value="LysR_subst-bd"/>
</dbReference>
<keyword evidence="4" id="KW-0804">Transcription</keyword>
<accession>A0A1B8NYS6</accession>
<dbReference type="SUPFAM" id="SSF53850">
    <property type="entry name" value="Periplasmic binding protein-like II"/>
    <property type="match status" value="1"/>
</dbReference>
<protein>
    <submittedName>
        <fullName evidence="5">Hca operon transcriptional activator</fullName>
    </submittedName>
</protein>
<proteinExistence type="inferred from homology"/>
<dbReference type="AlphaFoldDB" id="A0A1B8NYS6"/>
<keyword evidence="2" id="KW-0805">Transcription regulation</keyword>